<comment type="caution">
    <text evidence="1">The sequence shown here is derived from an EMBL/GenBank/DDBJ whole genome shotgun (WGS) entry which is preliminary data.</text>
</comment>
<name>A0A7C6A866_UNCW3</name>
<proteinExistence type="predicted"/>
<evidence type="ECO:0000313" key="1">
    <source>
        <dbReference type="EMBL" id="HHS51571.1"/>
    </source>
</evidence>
<accession>A0A7C6A866</accession>
<dbReference type="EMBL" id="DTLI01000040">
    <property type="protein sequence ID" value="HHS51571.1"/>
    <property type="molecule type" value="Genomic_DNA"/>
</dbReference>
<organism evidence="1">
    <name type="scientific">candidate division WOR-3 bacterium</name>
    <dbReference type="NCBI Taxonomy" id="2052148"/>
    <lineage>
        <taxon>Bacteria</taxon>
        <taxon>Bacteria division WOR-3</taxon>
    </lineage>
</organism>
<gene>
    <name evidence="1" type="ORF">ENW73_01720</name>
</gene>
<sequence>MPPILRLNFLRAIRVSIDYLSPKIGCGKVLASIPIFPASESFLKAMESYGIKIIYADKIAQKYLTNSKFAGPFMSNAATGKTSLEANFKFSFTTADMVLAYDDRKGSAWFLAEPDNKLALENYYRDAVPNILKSLGLTLTGSTVRLTPYGWQNLFDIINADFVRSHPEVKRIEVMTVLAGLRWRPPDLGLGITLLNFAEPDKIKNDIEALIKKSAPDGT</sequence>
<protein>
    <submittedName>
        <fullName evidence="1">Uncharacterized protein</fullName>
    </submittedName>
</protein>
<dbReference type="AlphaFoldDB" id="A0A7C6A866"/>
<reference evidence="1" key="1">
    <citation type="journal article" date="2020" name="mSystems">
        <title>Genome- and Community-Level Interaction Insights into Carbon Utilization and Element Cycling Functions of Hydrothermarchaeota in Hydrothermal Sediment.</title>
        <authorList>
            <person name="Zhou Z."/>
            <person name="Liu Y."/>
            <person name="Xu W."/>
            <person name="Pan J."/>
            <person name="Luo Z.H."/>
            <person name="Li M."/>
        </authorList>
    </citation>
    <scope>NUCLEOTIDE SEQUENCE [LARGE SCALE GENOMIC DNA]</scope>
    <source>
        <strain evidence="1">SpSt-876</strain>
    </source>
</reference>